<evidence type="ECO:0000313" key="1">
    <source>
        <dbReference type="EMBL" id="KAF7783846.1"/>
    </source>
</evidence>
<organism evidence="1 2">
    <name type="scientific">Agaricus bisporus var. burnettii</name>
    <dbReference type="NCBI Taxonomy" id="192524"/>
    <lineage>
        <taxon>Eukaryota</taxon>
        <taxon>Fungi</taxon>
        <taxon>Dikarya</taxon>
        <taxon>Basidiomycota</taxon>
        <taxon>Agaricomycotina</taxon>
        <taxon>Agaricomycetes</taxon>
        <taxon>Agaricomycetidae</taxon>
        <taxon>Agaricales</taxon>
        <taxon>Agaricineae</taxon>
        <taxon>Agaricaceae</taxon>
        <taxon>Agaricus</taxon>
    </lineage>
</organism>
<proteinExistence type="predicted"/>
<accession>A0A8H7F9Z0</accession>
<protein>
    <submittedName>
        <fullName evidence="1">Uncharacterized protein</fullName>
    </submittedName>
</protein>
<dbReference type="AlphaFoldDB" id="A0A8H7F9Z0"/>
<name>A0A8H7F9Z0_AGABI</name>
<dbReference type="Proteomes" id="UP000629468">
    <property type="component" value="Unassembled WGS sequence"/>
</dbReference>
<evidence type="ECO:0000313" key="2">
    <source>
        <dbReference type="Proteomes" id="UP000629468"/>
    </source>
</evidence>
<gene>
    <name evidence="1" type="ORF">Agabi119p4_11</name>
</gene>
<dbReference type="EMBL" id="JABXXO010000001">
    <property type="protein sequence ID" value="KAF7783846.1"/>
    <property type="molecule type" value="Genomic_DNA"/>
</dbReference>
<comment type="caution">
    <text evidence="1">The sequence shown here is derived from an EMBL/GenBank/DDBJ whole genome shotgun (WGS) entry which is preliminary data.</text>
</comment>
<sequence>MKTDIILLVQEDKRPEDTEPTNARAQLVAEAIAAFTENNDNRDALGLPPLAEKVIPGIAMVGTMPTFFKNPVTQTLETHIAFGTYPPDKTVVTYCYPPVFRPTRRHRDETSG</sequence>
<reference evidence="1 2" key="1">
    <citation type="journal article" name="Sci. Rep.">
        <title>Telomere-to-telomere assembled and centromere annotated genomes of the two main subspecies of the button mushroom Agaricus bisporus reveal especially polymorphic chromosome ends.</title>
        <authorList>
            <person name="Sonnenberg A.S.M."/>
            <person name="Sedaghat-Telgerd N."/>
            <person name="Lavrijssen B."/>
            <person name="Ohm R.A."/>
            <person name="Hendrickx P.M."/>
            <person name="Scholtmeijer K."/>
            <person name="Baars J.J.P."/>
            <person name="van Peer A."/>
        </authorList>
    </citation>
    <scope>NUCLEOTIDE SEQUENCE [LARGE SCALE GENOMIC DNA]</scope>
    <source>
        <strain evidence="1 2">H119_p4</strain>
    </source>
</reference>